<protein>
    <submittedName>
        <fullName evidence="1">Uncharacterized protein</fullName>
    </submittedName>
</protein>
<accession>A0ACB7T106</accession>
<sequence length="295" mass="32797">MTNLVQVILSSHGLQEPGLEGLRGLLRVAPDGHWTRQLHLLPLQRHRSTQASRDTFYRMATLYRCAIYFMALIEEIDIVHDCSPFEGSSVQHLVQKGVPVRNIIHDDRQCGAARLEANEALIECVCQDSVTSNREILILDFNEHISELDGYTDANGNLMLQLAERLRLNIANLDPRCEGNLKYGTTGIDKNRKGPGLAYADDIILMAGTPRDMQALLNICATEIEKLGLRYISKKTTVLQLADVALGNETLTLSGNVLEVASLCKCLGVTLRSGGDIYGQHDEITRRTALWGFNR</sequence>
<organism evidence="1 2">
    <name type="scientific">Hyalomma asiaticum</name>
    <name type="common">Tick</name>
    <dbReference type="NCBI Taxonomy" id="266040"/>
    <lineage>
        <taxon>Eukaryota</taxon>
        <taxon>Metazoa</taxon>
        <taxon>Ecdysozoa</taxon>
        <taxon>Arthropoda</taxon>
        <taxon>Chelicerata</taxon>
        <taxon>Arachnida</taxon>
        <taxon>Acari</taxon>
        <taxon>Parasitiformes</taxon>
        <taxon>Ixodida</taxon>
        <taxon>Ixodoidea</taxon>
        <taxon>Ixodidae</taxon>
        <taxon>Hyalomminae</taxon>
        <taxon>Hyalomma</taxon>
    </lineage>
</organism>
<dbReference type="EMBL" id="CM023491">
    <property type="protein sequence ID" value="KAH6940600.1"/>
    <property type="molecule type" value="Genomic_DNA"/>
</dbReference>
<dbReference type="Proteomes" id="UP000821845">
    <property type="component" value="Chromosome 11"/>
</dbReference>
<name>A0ACB7T106_HYAAI</name>
<evidence type="ECO:0000313" key="2">
    <source>
        <dbReference type="Proteomes" id="UP000821845"/>
    </source>
</evidence>
<comment type="caution">
    <text evidence="1">The sequence shown here is derived from an EMBL/GenBank/DDBJ whole genome shotgun (WGS) entry which is preliminary data.</text>
</comment>
<proteinExistence type="predicted"/>
<reference evidence="1" key="1">
    <citation type="submission" date="2020-05" db="EMBL/GenBank/DDBJ databases">
        <title>Large-scale comparative analyses of tick genomes elucidate their genetic diversity and vector capacities.</title>
        <authorList>
            <person name="Jia N."/>
            <person name="Wang J."/>
            <person name="Shi W."/>
            <person name="Du L."/>
            <person name="Sun Y."/>
            <person name="Zhan W."/>
            <person name="Jiang J."/>
            <person name="Wang Q."/>
            <person name="Zhang B."/>
            <person name="Ji P."/>
            <person name="Sakyi L.B."/>
            <person name="Cui X."/>
            <person name="Yuan T."/>
            <person name="Jiang B."/>
            <person name="Yang W."/>
            <person name="Lam T.T.-Y."/>
            <person name="Chang Q."/>
            <person name="Ding S."/>
            <person name="Wang X."/>
            <person name="Zhu J."/>
            <person name="Ruan X."/>
            <person name="Zhao L."/>
            <person name="Wei J."/>
            <person name="Que T."/>
            <person name="Du C."/>
            <person name="Cheng J."/>
            <person name="Dai P."/>
            <person name="Han X."/>
            <person name="Huang E."/>
            <person name="Gao Y."/>
            <person name="Liu J."/>
            <person name="Shao H."/>
            <person name="Ye R."/>
            <person name="Li L."/>
            <person name="Wei W."/>
            <person name="Wang X."/>
            <person name="Wang C."/>
            <person name="Yang T."/>
            <person name="Huo Q."/>
            <person name="Li W."/>
            <person name="Guo W."/>
            <person name="Chen H."/>
            <person name="Zhou L."/>
            <person name="Ni X."/>
            <person name="Tian J."/>
            <person name="Zhou Y."/>
            <person name="Sheng Y."/>
            <person name="Liu T."/>
            <person name="Pan Y."/>
            <person name="Xia L."/>
            <person name="Li J."/>
            <person name="Zhao F."/>
            <person name="Cao W."/>
        </authorList>
    </citation>
    <scope>NUCLEOTIDE SEQUENCE</scope>
    <source>
        <strain evidence="1">Hyas-2018</strain>
    </source>
</reference>
<gene>
    <name evidence="1" type="ORF">HPB50_003000</name>
</gene>
<keyword evidence="2" id="KW-1185">Reference proteome</keyword>
<evidence type="ECO:0000313" key="1">
    <source>
        <dbReference type="EMBL" id="KAH6940600.1"/>
    </source>
</evidence>